<accession>A0AAU7VWN9</accession>
<name>A0AAU7VWN9_9MICO</name>
<dbReference type="InterPro" id="IPR051781">
    <property type="entry name" value="Metallo-dep_Hydrolase"/>
</dbReference>
<feature type="region of interest" description="Disordered" evidence="1">
    <location>
        <begin position="325"/>
        <end position="347"/>
    </location>
</feature>
<dbReference type="AlphaFoldDB" id="A0AAU7VWN9"/>
<dbReference type="RefSeq" id="WP_350351364.1">
    <property type="nucleotide sequence ID" value="NZ_CP158357.1"/>
</dbReference>
<dbReference type="EMBL" id="CP158357">
    <property type="protein sequence ID" value="XBX77970.1"/>
    <property type="molecule type" value="Genomic_DNA"/>
</dbReference>
<dbReference type="SUPFAM" id="SSF51556">
    <property type="entry name" value="Metallo-dependent hydrolases"/>
    <property type="match status" value="1"/>
</dbReference>
<dbReference type="PANTHER" id="PTHR43135">
    <property type="entry name" value="ALPHA-D-RIBOSE 1-METHYLPHOSPHONATE 5-TRIPHOSPHATE DIPHOSPHATASE"/>
    <property type="match status" value="1"/>
</dbReference>
<reference evidence="2" key="1">
    <citation type="submission" date="2024-06" db="EMBL/GenBank/DDBJ databases">
        <title>Draft genome sequence of Microbacterium sp. strain A8/3-1, isolated from Oxytropis tragacanthoides Fisch. ex DC. Root nodules in the Altai region of Russia.</title>
        <authorList>
            <person name="Sazanova A."/>
            <person name="Guro P."/>
            <person name="Kuznetsova I."/>
            <person name="Belimov A."/>
            <person name="Safronova V."/>
        </authorList>
    </citation>
    <scope>NUCLEOTIDE SEQUENCE</scope>
    <source>
        <strain evidence="2">A8/3-1</strain>
    </source>
</reference>
<dbReference type="PANTHER" id="PTHR43135:SF3">
    <property type="entry name" value="ALPHA-D-RIBOSE 1-METHYLPHOSPHONATE 5-TRIPHOSPHATE DIPHOSPHATASE"/>
    <property type="match status" value="1"/>
</dbReference>
<sequence length="347" mass="36753">MIAVTFFDGDGWREGVVEAVDGGGMLLREEAVPTALPRLDGVITGGFTDHHVHLQLVDATLLADSVLGRVVDLGGNPEVLRDLSGRFVSLRSLNDRSLSEERSDETKRPHVARTSTAIEFAGAFLTPPGGYPSDREWAPVGSFREIVTVEDAARAIAEMADAGASRIKVASNSDAGPVFDDELLRTIIELAAARDLPVVVHAQGPGEAQRAARLGAHTLAHAPFTERLTDDEIAEQAASVSWISTLAIHDGPERAAAIDNVGRFHAAGGTVLYGTDMGNGPTPIDVNPREIEALREAGVDGLDLLRALAPADPLDPASALFVLPSTPDRTDADPLRARRLTPADLKV</sequence>
<dbReference type="Gene3D" id="3.20.20.140">
    <property type="entry name" value="Metal-dependent hydrolases"/>
    <property type="match status" value="1"/>
</dbReference>
<evidence type="ECO:0000313" key="2">
    <source>
        <dbReference type="EMBL" id="XBX77970.1"/>
    </source>
</evidence>
<protein>
    <submittedName>
        <fullName evidence="2">Hydrolase</fullName>
    </submittedName>
</protein>
<keyword evidence="2" id="KW-0378">Hydrolase</keyword>
<organism evidence="2">
    <name type="scientific">Microbacterium sp. A8/3-1</name>
    <dbReference type="NCBI Taxonomy" id="3160749"/>
    <lineage>
        <taxon>Bacteria</taxon>
        <taxon>Bacillati</taxon>
        <taxon>Actinomycetota</taxon>
        <taxon>Actinomycetes</taxon>
        <taxon>Micrococcales</taxon>
        <taxon>Microbacteriaceae</taxon>
        <taxon>Microbacterium</taxon>
    </lineage>
</organism>
<dbReference type="InterPro" id="IPR032466">
    <property type="entry name" value="Metal_Hydrolase"/>
</dbReference>
<dbReference type="GO" id="GO:0016787">
    <property type="term" value="F:hydrolase activity"/>
    <property type="evidence" value="ECO:0007669"/>
    <property type="project" value="UniProtKB-KW"/>
</dbReference>
<evidence type="ECO:0000256" key="1">
    <source>
        <dbReference type="SAM" id="MobiDB-lite"/>
    </source>
</evidence>
<proteinExistence type="predicted"/>
<gene>
    <name evidence="2" type="ORF">ABS642_18955</name>
</gene>